<evidence type="ECO:0000259" key="2">
    <source>
        <dbReference type="Pfam" id="PF20151"/>
    </source>
</evidence>
<dbReference type="AlphaFoldDB" id="A0A8H7NZ84"/>
<feature type="transmembrane region" description="Helical" evidence="1">
    <location>
        <begin position="69"/>
        <end position="93"/>
    </location>
</feature>
<reference evidence="3" key="1">
    <citation type="submission" date="2020-11" db="EMBL/GenBank/DDBJ databases">
        <authorList>
            <person name="Koelle M."/>
            <person name="Horta M.A.C."/>
            <person name="Nowrousian M."/>
            <person name="Ohm R.A."/>
            <person name="Benz P."/>
            <person name="Pilgard A."/>
        </authorList>
    </citation>
    <scope>NUCLEOTIDE SEQUENCE</scope>
    <source>
        <strain evidence="3">FPRL280</strain>
    </source>
</reference>
<organism evidence="3 4">
    <name type="scientific">Rhodonia placenta</name>
    <dbReference type="NCBI Taxonomy" id="104341"/>
    <lineage>
        <taxon>Eukaryota</taxon>
        <taxon>Fungi</taxon>
        <taxon>Dikarya</taxon>
        <taxon>Basidiomycota</taxon>
        <taxon>Agaricomycotina</taxon>
        <taxon>Agaricomycetes</taxon>
        <taxon>Polyporales</taxon>
        <taxon>Adustoporiaceae</taxon>
        <taxon>Rhodonia</taxon>
    </lineage>
</organism>
<comment type="caution">
    <text evidence="3">The sequence shown here is derived from an EMBL/GenBank/DDBJ whole genome shotgun (WGS) entry which is preliminary data.</text>
</comment>
<sequence>MRRNRLTVSSTALVLYEHVATFSQEVQLMWFAKTSLATVLFFINRYVLLLSATLSMLEVFNVSRNARKVLLVSQGICVIVSLATWAVFVMFRVYVMTARKWRPTILSLLLGLVPFAVNLVSVSFKIKRMMTTLYYLHQAALAESCVVPGLAPDIGPNIGFVLKAPLVTSHMFVHNYMECILRRLIATIRCEET</sequence>
<evidence type="ECO:0000313" key="3">
    <source>
        <dbReference type="EMBL" id="KAF9810741.1"/>
    </source>
</evidence>
<protein>
    <recommendedName>
        <fullName evidence="2">DUF6533 domain-containing protein</fullName>
    </recommendedName>
</protein>
<name>A0A8H7NZ84_9APHY</name>
<feature type="domain" description="DUF6533" evidence="2">
    <location>
        <begin position="7"/>
        <end position="49"/>
    </location>
</feature>
<evidence type="ECO:0000313" key="4">
    <source>
        <dbReference type="Proteomes" id="UP000639403"/>
    </source>
</evidence>
<dbReference type="EMBL" id="JADOXO010000167">
    <property type="protein sequence ID" value="KAF9810741.1"/>
    <property type="molecule type" value="Genomic_DNA"/>
</dbReference>
<gene>
    <name evidence="3" type="ORF">IEO21_06833</name>
</gene>
<evidence type="ECO:0000256" key="1">
    <source>
        <dbReference type="SAM" id="Phobius"/>
    </source>
</evidence>
<dbReference type="Pfam" id="PF20151">
    <property type="entry name" value="DUF6533"/>
    <property type="match status" value="1"/>
</dbReference>
<reference evidence="3" key="2">
    <citation type="journal article" name="Front. Microbiol.">
        <title>Degradative Capacity of Two Strains of Rhodonia placenta: From Phenotype to Genotype.</title>
        <authorList>
            <person name="Kolle M."/>
            <person name="Horta M.A.C."/>
            <person name="Nowrousian M."/>
            <person name="Ohm R.A."/>
            <person name="Benz J.P."/>
            <person name="Pilgard A."/>
        </authorList>
    </citation>
    <scope>NUCLEOTIDE SEQUENCE</scope>
    <source>
        <strain evidence="3">FPRL280</strain>
    </source>
</reference>
<keyword evidence="1" id="KW-0472">Membrane</keyword>
<accession>A0A8H7NZ84</accession>
<dbReference type="InterPro" id="IPR045340">
    <property type="entry name" value="DUF6533"/>
</dbReference>
<feature type="transmembrane region" description="Helical" evidence="1">
    <location>
        <begin position="105"/>
        <end position="124"/>
    </location>
</feature>
<dbReference type="Proteomes" id="UP000639403">
    <property type="component" value="Unassembled WGS sequence"/>
</dbReference>
<keyword evidence="1" id="KW-1133">Transmembrane helix</keyword>
<proteinExistence type="predicted"/>
<keyword evidence="1" id="KW-0812">Transmembrane</keyword>